<sequence>MLSPASCGHVESHRPAQKEAENCIIQDDEEDWQKESAKMANIYQNSYITIAATGSAGPSEGLFSKHPKTSISGVFRDGTEYQVHARPVISHMDEAQFPLLKRGWVYQERLLAPRVLHFGRQELWWECLEMVQCECSGIMIGERYATGQEKFLTKLTHQAALSHSELPFVSRRWHAIVEEFSQLGLTKSRDKLPALSGIAQQISHMREGIYCAGLWTDTIVTDLLWYRLDPSTAEHTSKWRCPTFSWAGHDGPVRYFDAPHVPDLPSLCIMNDTIKTLIMNYLEVTEATSRLVSNNAFGEILSAHLLLKGRLAPIRVVDARSLSDSSTSTQALSRRIFRRRRRGQAKSNFEFQFDQGDEGAPLKYSFFADFDLHSADAEFTREKYVLLRTAQDQYGNEYALVLKCIELPQGICERVGLFTPKFSSWRSADHADLYNLSFAKAGEPRELKLV</sequence>
<comment type="caution">
    <text evidence="3">The sequence shown here is derived from an EMBL/GenBank/DDBJ whole genome shotgun (WGS) entry which is preliminary data.</text>
</comment>
<reference evidence="3 4" key="1">
    <citation type="submission" date="2019-07" db="EMBL/GenBank/DDBJ databases">
        <title>Venturia inaequalis Genome Resource.</title>
        <authorList>
            <person name="Lichtner F.J."/>
        </authorList>
    </citation>
    <scope>NUCLEOTIDE SEQUENCE [LARGE SCALE GENOMIC DNA]</scope>
    <source>
        <strain evidence="3 4">DMI_063113</strain>
    </source>
</reference>
<evidence type="ECO:0000313" key="3">
    <source>
        <dbReference type="EMBL" id="KAE9989925.1"/>
    </source>
</evidence>
<dbReference type="AlphaFoldDB" id="A0A8H3VL29"/>
<dbReference type="InterPro" id="IPR010730">
    <property type="entry name" value="HET"/>
</dbReference>
<keyword evidence="4" id="KW-1185">Reference proteome</keyword>
<protein>
    <recommendedName>
        <fullName evidence="2">Heterokaryon incompatibility domain-containing protein</fullName>
    </recommendedName>
</protein>
<dbReference type="PANTHER" id="PTHR33112:SF13">
    <property type="entry name" value="HETEROKARYON INCOMPATIBILITY DOMAIN-CONTAINING PROTEIN"/>
    <property type="match status" value="1"/>
</dbReference>
<gene>
    <name evidence="3" type="ORF">EG327_002112</name>
</gene>
<accession>A0A8H3VL29</accession>
<evidence type="ECO:0000259" key="2">
    <source>
        <dbReference type="Pfam" id="PF06985"/>
    </source>
</evidence>
<feature type="region of interest" description="Disordered" evidence="1">
    <location>
        <begin position="1"/>
        <end position="20"/>
    </location>
</feature>
<dbReference type="Proteomes" id="UP000490939">
    <property type="component" value="Unassembled WGS sequence"/>
</dbReference>
<organism evidence="3 4">
    <name type="scientific">Venturia inaequalis</name>
    <name type="common">Apple scab fungus</name>
    <dbReference type="NCBI Taxonomy" id="5025"/>
    <lineage>
        <taxon>Eukaryota</taxon>
        <taxon>Fungi</taxon>
        <taxon>Dikarya</taxon>
        <taxon>Ascomycota</taxon>
        <taxon>Pezizomycotina</taxon>
        <taxon>Dothideomycetes</taxon>
        <taxon>Pleosporomycetidae</taxon>
        <taxon>Venturiales</taxon>
        <taxon>Venturiaceae</taxon>
        <taxon>Venturia</taxon>
    </lineage>
</organism>
<dbReference type="PANTHER" id="PTHR33112">
    <property type="entry name" value="DOMAIN PROTEIN, PUTATIVE-RELATED"/>
    <property type="match status" value="1"/>
</dbReference>
<dbReference type="Pfam" id="PF06985">
    <property type="entry name" value="HET"/>
    <property type="match status" value="1"/>
</dbReference>
<evidence type="ECO:0000313" key="4">
    <source>
        <dbReference type="Proteomes" id="UP000490939"/>
    </source>
</evidence>
<evidence type="ECO:0000256" key="1">
    <source>
        <dbReference type="SAM" id="MobiDB-lite"/>
    </source>
</evidence>
<proteinExistence type="predicted"/>
<feature type="domain" description="Heterokaryon incompatibility" evidence="2">
    <location>
        <begin position="23"/>
        <end position="108"/>
    </location>
</feature>
<feature type="compositionally biased region" description="Basic and acidic residues" evidence="1">
    <location>
        <begin position="10"/>
        <end position="20"/>
    </location>
</feature>
<dbReference type="EMBL" id="WNWR01000162">
    <property type="protein sequence ID" value="KAE9989925.1"/>
    <property type="molecule type" value="Genomic_DNA"/>
</dbReference>
<name>A0A8H3VL29_VENIN</name>